<organism evidence="2 3">
    <name type="scientific">Diplocarpon rosae</name>
    <dbReference type="NCBI Taxonomy" id="946125"/>
    <lineage>
        <taxon>Eukaryota</taxon>
        <taxon>Fungi</taxon>
        <taxon>Dikarya</taxon>
        <taxon>Ascomycota</taxon>
        <taxon>Pezizomycotina</taxon>
        <taxon>Leotiomycetes</taxon>
        <taxon>Helotiales</taxon>
        <taxon>Drepanopezizaceae</taxon>
        <taxon>Diplocarpon</taxon>
    </lineage>
</organism>
<keyword evidence="3" id="KW-1185">Reference proteome</keyword>
<evidence type="ECO:0000313" key="2">
    <source>
        <dbReference type="EMBL" id="KAK2628559.1"/>
    </source>
</evidence>
<sequence length="143" mass="15459">MFYVHHCPTYIRDNLITAKTTQSSWEDVKVLASADARTHVCGFYKHHPAEFGKEMVLAIWKEYVVIDDDQELGAKWAQSAKASDEKTLAKIIKKQKAVDEAAAAKRKKSAKKAAAAAAAASPAAQATRTKGAGGVVKESAKKT</sequence>
<protein>
    <submittedName>
        <fullName evidence="2">Uncharacterized protein</fullName>
    </submittedName>
</protein>
<name>A0AAD9T4E9_9HELO</name>
<dbReference type="Proteomes" id="UP001285354">
    <property type="component" value="Unassembled WGS sequence"/>
</dbReference>
<feature type="compositionally biased region" description="Low complexity" evidence="1">
    <location>
        <begin position="114"/>
        <end position="126"/>
    </location>
</feature>
<proteinExistence type="predicted"/>
<dbReference type="AlphaFoldDB" id="A0AAD9T4E9"/>
<accession>A0AAD9T4E9</accession>
<dbReference type="EMBL" id="JAUBYV010000002">
    <property type="protein sequence ID" value="KAK2628559.1"/>
    <property type="molecule type" value="Genomic_DNA"/>
</dbReference>
<evidence type="ECO:0000256" key="1">
    <source>
        <dbReference type="SAM" id="MobiDB-lite"/>
    </source>
</evidence>
<gene>
    <name evidence="2" type="ORF">QTJ16_001662</name>
</gene>
<evidence type="ECO:0000313" key="3">
    <source>
        <dbReference type="Proteomes" id="UP001285354"/>
    </source>
</evidence>
<reference evidence="2" key="1">
    <citation type="submission" date="2023-06" db="EMBL/GenBank/DDBJ databases">
        <title>Draft genome of Marssonina rosae.</title>
        <authorList>
            <person name="Cheng Q."/>
        </authorList>
    </citation>
    <scope>NUCLEOTIDE SEQUENCE</scope>
    <source>
        <strain evidence="2">R4</strain>
    </source>
</reference>
<feature type="region of interest" description="Disordered" evidence="1">
    <location>
        <begin position="114"/>
        <end position="143"/>
    </location>
</feature>
<comment type="caution">
    <text evidence="2">The sequence shown here is derived from an EMBL/GenBank/DDBJ whole genome shotgun (WGS) entry which is preliminary data.</text>
</comment>